<dbReference type="RefSeq" id="XP_003667769.1">
    <property type="nucleotide sequence ID" value="XM_003667721.1"/>
</dbReference>
<dbReference type="OMA" id="MDLYDYM"/>
<evidence type="ECO:0000313" key="3">
    <source>
        <dbReference type="EMBL" id="CCD22526.1"/>
    </source>
</evidence>
<dbReference type="Proteomes" id="UP000000689">
    <property type="component" value="Chromosome 1"/>
</dbReference>
<keyword evidence="4" id="KW-1185">Reference proteome</keyword>
<protein>
    <recommendedName>
        <fullName evidence="2">BSD domain-containing protein</fullName>
    </recommendedName>
</protein>
<dbReference type="GeneID" id="11494233"/>
<dbReference type="InterPro" id="IPR035925">
    <property type="entry name" value="BSD_dom_sf"/>
</dbReference>
<dbReference type="SUPFAM" id="SSF140383">
    <property type="entry name" value="BSD domain-like"/>
    <property type="match status" value="1"/>
</dbReference>
<feature type="compositionally biased region" description="Acidic residues" evidence="1">
    <location>
        <begin position="270"/>
        <end position="285"/>
    </location>
</feature>
<gene>
    <name evidence="3" type="primary">NDAI0A03690</name>
    <name evidence="3" type="ordered locus">NDAI_0A03690</name>
</gene>
<sequence length="349" mass="39711">MDSFLQEQVDDIPSNTPTTKAINDAAAAAAADDDDEKGTISEETRKINETMQAIENQVTKTFELTKSKLRDVVEEKDNGIELKIPILDDETTERANYYLGQLDSNLANVENLASSYWNKVSSKTGGFWSSMNEALDKIVALDVEESSKENEQQVIVVAGNRTEAELKNLSNDKNIYLKKKEKDNSSDTEHNFNIESDEITKEISTILQNDKDLEKLMNSIVPHDVDYKTFWQIYFTEREQILARGEERKKLLNKSKKIDNSEKKTKYETVEEVSWDDDDDDEEEEGGKGQEKDKHIKEHEPENGTDRGESPVVIEKADIPDVASVAKANEDTKIKNSEDQDDEDDDDWE</sequence>
<name>G0W3Y8_NAUDC</name>
<dbReference type="Gene3D" id="1.10.3970.10">
    <property type="entry name" value="BSD domain"/>
    <property type="match status" value="1"/>
</dbReference>
<dbReference type="AlphaFoldDB" id="G0W3Y8"/>
<feature type="region of interest" description="Disordered" evidence="1">
    <location>
        <begin position="1"/>
        <end position="20"/>
    </location>
</feature>
<dbReference type="GO" id="GO:0005737">
    <property type="term" value="C:cytoplasm"/>
    <property type="evidence" value="ECO:0007669"/>
    <property type="project" value="TreeGrafter"/>
</dbReference>
<dbReference type="PANTHER" id="PTHR16019:SF5">
    <property type="entry name" value="BSD DOMAIN-CONTAINING PROTEIN 1"/>
    <property type="match status" value="1"/>
</dbReference>
<dbReference type="SMART" id="SM00751">
    <property type="entry name" value="BSD"/>
    <property type="match status" value="1"/>
</dbReference>
<feature type="compositionally biased region" description="Basic and acidic residues" evidence="1">
    <location>
        <begin position="286"/>
        <end position="319"/>
    </location>
</feature>
<dbReference type="KEGG" id="ndi:NDAI_0A03690"/>
<feature type="domain" description="BSD" evidence="2">
    <location>
        <begin position="186"/>
        <end position="242"/>
    </location>
</feature>
<evidence type="ECO:0000256" key="1">
    <source>
        <dbReference type="SAM" id="MobiDB-lite"/>
    </source>
</evidence>
<dbReference type="PANTHER" id="PTHR16019">
    <property type="entry name" value="SYNAPSE-ASSOCIATED PROTEIN"/>
    <property type="match status" value="1"/>
</dbReference>
<proteinExistence type="predicted"/>
<feature type="compositionally biased region" description="Basic and acidic residues" evidence="1">
    <location>
        <begin position="260"/>
        <end position="269"/>
    </location>
</feature>
<dbReference type="eggNOG" id="KOG2690">
    <property type="taxonomic scope" value="Eukaryota"/>
</dbReference>
<organism evidence="3 4">
    <name type="scientific">Naumovozyma dairenensis (strain ATCC 10597 / BCRC 20456 / CBS 421 / NBRC 0211 / NRRL Y-12639)</name>
    <name type="common">Saccharomyces dairenensis</name>
    <dbReference type="NCBI Taxonomy" id="1071378"/>
    <lineage>
        <taxon>Eukaryota</taxon>
        <taxon>Fungi</taxon>
        <taxon>Dikarya</taxon>
        <taxon>Ascomycota</taxon>
        <taxon>Saccharomycotina</taxon>
        <taxon>Saccharomycetes</taxon>
        <taxon>Saccharomycetales</taxon>
        <taxon>Saccharomycetaceae</taxon>
        <taxon>Naumovozyma</taxon>
    </lineage>
</organism>
<dbReference type="HOGENOM" id="CLU_064795_0_0_1"/>
<dbReference type="PROSITE" id="PS50858">
    <property type="entry name" value="BSD"/>
    <property type="match status" value="1"/>
</dbReference>
<dbReference type="OrthoDB" id="73788at2759"/>
<reference evidence="3 4" key="1">
    <citation type="journal article" date="2011" name="Proc. Natl. Acad. Sci. U.S.A.">
        <title>Evolutionary erosion of yeast sex chromosomes by mating-type switching accidents.</title>
        <authorList>
            <person name="Gordon J.L."/>
            <person name="Armisen D."/>
            <person name="Proux-Wera E."/>
            <person name="Oheigeartaigh S.S."/>
            <person name="Byrne K.P."/>
            <person name="Wolfe K.H."/>
        </authorList>
    </citation>
    <scope>NUCLEOTIDE SEQUENCE [LARGE SCALE GENOMIC DNA]</scope>
    <source>
        <strain evidence="4">ATCC 10597 / BCRC 20456 / CBS 421 / NBRC 0211 / NRRL Y-12639</strain>
    </source>
</reference>
<feature type="region of interest" description="Disordered" evidence="1">
    <location>
        <begin position="260"/>
        <end position="349"/>
    </location>
</feature>
<feature type="compositionally biased region" description="Basic and acidic residues" evidence="1">
    <location>
        <begin position="328"/>
        <end position="338"/>
    </location>
</feature>
<feature type="compositionally biased region" description="Acidic residues" evidence="1">
    <location>
        <begin position="339"/>
        <end position="349"/>
    </location>
</feature>
<evidence type="ECO:0000313" key="4">
    <source>
        <dbReference type="Proteomes" id="UP000000689"/>
    </source>
</evidence>
<evidence type="ECO:0000259" key="2">
    <source>
        <dbReference type="PROSITE" id="PS50858"/>
    </source>
</evidence>
<dbReference type="InterPro" id="IPR051494">
    <property type="entry name" value="BSD_domain-containing"/>
</dbReference>
<dbReference type="EMBL" id="HE580267">
    <property type="protein sequence ID" value="CCD22526.1"/>
    <property type="molecule type" value="Genomic_DNA"/>
</dbReference>
<accession>G0W3Y8</accession>
<dbReference type="Pfam" id="PF03909">
    <property type="entry name" value="BSD"/>
    <property type="match status" value="1"/>
</dbReference>
<dbReference type="InterPro" id="IPR005607">
    <property type="entry name" value="BSD_dom"/>
</dbReference>